<proteinExistence type="predicted"/>
<dbReference type="CDD" id="cd02603">
    <property type="entry name" value="HAD_sEH-N_like"/>
    <property type="match status" value="1"/>
</dbReference>
<dbReference type="SFLD" id="SFLDS00003">
    <property type="entry name" value="Haloacid_Dehalogenase"/>
    <property type="match status" value="1"/>
</dbReference>
<sequence length="205" mass="23409">MIKNLIFDFGNVLVNVDSHSVLKHYFKDDGEAEKRFRAILGSPEFVEACDRGLLSFDELIQEAQAGNPHFAGAFRFFHENYPDEVTGEIEGMRNLLAGLKTKGFKLYGLSNWSGEVYEVMRRYEIFELLDGQVISCEEHLVKPEREIYLRLCGRYGLTPSECLFTDDKPENVEGAKAAGMNAVLFTTPENYAADIERLCTEYLRR</sequence>
<evidence type="ECO:0000313" key="1">
    <source>
        <dbReference type="EMBL" id="QJE30052.1"/>
    </source>
</evidence>
<gene>
    <name evidence="1" type="ORF">HHO38_17940</name>
</gene>
<organism evidence="1 2">
    <name type="scientific">Parabacteroides distasonis</name>
    <dbReference type="NCBI Taxonomy" id="823"/>
    <lineage>
        <taxon>Bacteria</taxon>
        <taxon>Pseudomonadati</taxon>
        <taxon>Bacteroidota</taxon>
        <taxon>Bacteroidia</taxon>
        <taxon>Bacteroidales</taxon>
        <taxon>Tannerellaceae</taxon>
        <taxon>Parabacteroides</taxon>
    </lineage>
</organism>
<accession>A0A7L5EMJ7</accession>
<dbReference type="Gene3D" id="3.40.50.1000">
    <property type="entry name" value="HAD superfamily/HAD-like"/>
    <property type="match status" value="1"/>
</dbReference>
<dbReference type="InterPro" id="IPR023214">
    <property type="entry name" value="HAD_sf"/>
</dbReference>
<dbReference type="Gene3D" id="1.10.150.240">
    <property type="entry name" value="Putative phosphatase, domain 2"/>
    <property type="match status" value="1"/>
</dbReference>
<dbReference type="RefSeq" id="WP_170106176.1">
    <property type="nucleotide sequence ID" value="NZ_CP051672.1"/>
</dbReference>
<name>A0A7L5EMJ7_PARDI</name>
<dbReference type="InterPro" id="IPR036412">
    <property type="entry name" value="HAD-like_sf"/>
</dbReference>
<dbReference type="PANTHER" id="PTHR43611:SF3">
    <property type="entry name" value="FLAVIN MONONUCLEOTIDE HYDROLASE 1, CHLOROPLATIC"/>
    <property type="match status" value="1"/>
</dbReference>
<dbReference type="SFLD" id="SFLDG01129">
    <property type="entry name" value="C1.5:_HAD__Beta-PGM__Phosphata"/>
    <property type="match status" value="1"/>
</dbReference>
<dbReference type="PANTHER" id="PTHR43611">
    <property type="entry name" value="ALPHA-D-GLUCOSE 1-PHOSPHATE PHOSPHATASE"/>
    <property type="match status" value="1"/>
</dbReference>
<dbReference type="InterPro" id="IPR006439">
    <property type="entry name" value="HAD-SF_hydro_IA"/>
</dbReference>
<evidence type="ECO:0000313" key="2">
    <source>
        <dbReference type="Proteomes" id="UP000501982"/>
    </source>
</evidence>
<dbReference type="AlphaFoldDB" id="A0A7L5EMJ7"/>
<dbReference type="InterPro" id="IPR023198">
    <property type="entry name" value="PGP-like_dom2"/>
</dbReference>
<dbReference type="SUPFAM" id="SSF56784">
    <property type="entry name" value="HAD-like"/>
    <property type="match status" value="1"/>
</dbReference>
<protein>
    <submittedName>
        <fullName evidence="1">HAD family phosphatase</fullName>
    </submittedName>
</protein>
<dbReference type="NCBIfam" id="TIGR01509">
    <property type="entry name" value="HAD-SF-IA-v3"/>
    <property type="match status" value="1"/>
</dbReference>
<dbReference type="Pfam" id="PF00702">
    <property type="entry name" value="Hydrolase"/>
    <property type="match status" value="1"/>
</dbReference>
<reference evidence="1 2" key="1">
    <citation type="submission" date="2020-04" db="EMBL/GenBank/DDBJ databases">
        <title>Complete Genomes and Methylome analysis of CBBP consortium that reverse antibiotic-induced susceptibility to vancomycin-resistant Enterococcus faecium infection.</title>
        <authorList>
            <person name="Fomenkov A."/>
            <person name="Zhang Z."/>
            <person name="Pamer E."/>
            <person name="Roberts R.J."/>
        </authorList>
    </citation>
    <scope>NUCLEOTIDE SEQUENCE [LARGE SCALE GENOMIC DNA]</scope>
    <source>
        <strain evidence="2">CBBP</strain>
    </source>
</reference>
<dbReference type="EMBL" id="CP051672">
    <property type="protein sequence ID" value="QJE30052.1"/>
    <property type="molecule type" value="Genomic_DNA"/>
</dbReference>
<dbReference type="Proteomes" id="UP000501982">
    <property type="component" value="Chromosome"/>
</dbReference>